<protein>
    <submittedName>
        <fullName evidence="1">Uncharacterized protein</fullName>
    </submittedName>
</protein>
<evidence type="ECO:0000313" key="1">
    <source>
        <dbReference type="EMBL" id="KAJ2968971.1"/>
    </source>
</evidence>
<name>A0ACC1MQT8_9HYPO</name>
<comment type="caution">
    <text evidence="1">The sequence shown here is derived from an EMBL/GenBank/DDBJ whole genome shotgun (WGS) entry which is preliminary data.</text>
</comment>
<accession>A0ACC1MQT8</accession>
<keyword evidence="2" id="KW-1185">Reference proteome</keyword>
<organism evidence="1 2">
    <name type="scientific">Zarea fungicola</name>
    <dbReference type="NCBI Taxonomy" id="93591"/>
    <lineage>
        <taxon>Eukaryota</taxon>
        <taxon>Fungi</taxon>
        <taxon>Dikarya</taxon>
        <taxon>Ascomycota</taxon>
        <taxon>Pezizomycotina</taxon>
        <taxon>Sordariomycetes</taxon>
        <taxon>Hypocreomycetidae</taxon>
        <taxon>Hypocreales</taxon>
        <taxon>Cordycipitaceae</taxon>
        <taxon>Zarea</taxon>
    </lineage>
</organism>
<gene>
    <name evidence="1" type="ORF">NQ176_g8912</name>
</gene>
<proteinExistence type="predicted"/>
<dbReference type="EMBL" id="JANJQO010001856">
    <property type="protein sequence ID" value="KAJ2968971.1"/>
    <property type="molecule type" value="Genomic_DNA"/>
</dbReference>
<reference evidence="1" key="1">
    <citation type="submission" date="2022-08" db="EMBL/GenBank/DDBJ databases">
        <title>Genome Sequence of Lecanicillium fungicola.</title>
        <authorList>
            <person name="Buettner E."/>
        </authorList>
    </citation>
    <scope>NUCLEOTIDE SEQUENCE</scope>
    <source>
        <strain evidence="1">Babe33</strain>
    </source>
</reference>
<sequence>MAAKGFISYWWLPIISALVWVGMLLGLLLHWVIDDDHQPYDYEDPKVRVVFISNIGAGNLQPLFIAGSCISCFFLDASMLASRWLKHHGRLVPNDTPGQLWLAILTIIFAIIGTAGLILLSIFDTKNHHRLHYIFLLFFLGGYMLSAIFTCWEYQRLGIKHRDQRDLRTSFWIKLVIVLVETALAVGFVSTTFTKHRNTAAIIEWTVAFLFTFFILSFIIDLYPAVYTKSHANRYEKRSPQDVEEAASGANSPHCQSHTNTTGAF</sequence>
<dbReference type="Proteomes" id="UP001143910">
    <property type="component" value="Unassembled WGS sequence"/>
</dbReference>
<evidence type="ECO:0000313" key="2">
    <source>
        <dbReference type="Proteomes" id="UP001143910"/>
    </source>
</evidence>